<evidence type="ECO:0000256" key="16">
    <source>
        <dbReference type="SAM" id="SignalP"/>
    </source>
</evidence>
<dbReference type="InterPro" id="IPR002921">
    <property type="entry name" value="Fungal_lipase-type"/>
</dbReference>
<dbReference type="eggNOG" id="KOG2088">
    <property type="taxonomic scope" value="Eukaryota"/>
</dbReference>
<dbReference type="GO" id="GO:0046872">
    <property type="term" value="F:metal ion binding"/>
    <property type="evidence" value="ECO:0007669"/>
    <property type="project" value="UniProtKB-KW"/>
</dbReference>
<dbReference type="CDD" id="cd00519">
    <property type="entry name" value="Lipase_3"/>
    <property type="match status" value="1"/>
</dbReference>
<proteinExistence type="predicted"/>
<feature type="domain" description="Fungal lipase-type" evidence="17">
    <location>
        <begin position="213"/>
        <end position="352"/>
    </location>
</feature>
<evidence type="ECO:0000259" key="17">
    <source>
        <dbReference type="Pfam" id="PF01764"/>
    </source>
</evidence>
<evidence type="ECO:0000256" key="15">
    <source>
        <dbReference type="SAM" id="MobiDB-lite"/>
    </source>
</evidence>
<dbReference type="InterPro" id="IPR052214">
    <property type="entry name" value="DAG_Lipase-Related"/>
</dbReference>
<evidence type="ECO:0000256" key="7">
    <source>
        <dbReference type="ARBA" id="ARBA00022801"/>
    </source>
</evidence>
<keyword evidence="8" id="KW-0106">Calcium</keyword>
<evidence type="ECO:0000256" key="6">
    <source>
        <dbReference type="ARBA" id="ARBA00022723"/>
    </source>
</evidence>
<accession>D8LQ91</accession>
<dbReference type="InParanoid" id="D8LQ91"/>
<gene>
    <name evidence="18" type="ORF">Esi_0059_0102</name>
</gene>
<feature type="compositionally biased region" description="Acidic residues" evidence="15">
    <location>
        <begin position="461"/>
        <end position="472"/>
    </location>
</feature>
<evidence type="ECO:0000256" key="11">
    <source>
        <dbReference type="ARBA" id="ARBA00023098"/>
    </source>
</evidence>
<feature type="region of interest" description="Disordered" evidence="15">
    <location>
        <begin position="461"/>
        <end position="498"/>
    </location>
</feature>
<dbReference type="Pfam" id="PF01764">
    <property type="entry name" value="Lipase_3"/>
    <property type="match status" value="1"/>
</dbReference>
<evidence type="ECO:0000256" key="4">
    <source>
        <dbReference type="ARBA" id="ARBA00022553"/>
    </source>
</evidence>
<comment type="cofactor">
    <cofactor evidence="1">
        <name>Ca(2+)</name>
        <dbReference type="ChEBI" id="CHEBI:29108"/>
    </cofactor>
</comment>
<dbReference type="Proteomes" id="UP000002630">
    <property type="component" value="Linkage Group LG27"/>
</dbReference>
<keyword evidence="10" id="KW-1133">Transmembrane helix</keyword>
<feature type="signal peptide" evidence="16">
    <location>
        <begin position="1"/>
        <end position="27"/>
    </location>
</feature>
<keyword evidence="3" id="KW-1003">Cell membrane</keyword>
<evidence type="ECO:0000256" key="14">
    <source>
        <dbReference type="ARBA" id="ARBA00026104"/>
    </source>
</evidence>
<dbReference type="GO" id="GO:0016298">
    <property type="term" value="F:lipase activity"/>
    <property type="evidence" value="ECO:0007669"/>
    <property type="project" value="TreeGrafter"/>
</dbReference>
<keyword evidence="5" id="KW-0812">Transmembrane</keyword>
<feature type="compositionally biased region" description="Acidic residues" evidence="15">
    <location>
        <begin position="486"/>
        <end position="496"/>
    </location>
</feature>
<keyword evidence="12" id="KW-0472">Membrane</keyword>
<evidence type="ECO:0000256" key="1">
    <source>
        <dbReference type="ARBA" id="ARBA00001913"/>
    </source>
</evidence>
<dbReference type="EC" id="3.1.1.116" evidence="14"/>
<evidence type="ECO:0000256" key="10">
    <source>
        <dbReference type="ARBA" id="ARBA00022989"/>
    </source>
</evidence>
<comment type="catalytic activity">
    <reaction evidence="13">
        <text>a 1,2-diacyl-sn-glycerol + H2O = a 2-acylglycerol + a fatty acid + H(+)</text>
        <dbReference type="Rhea" id="RHEA:33275"/>
        <dbReference type="ChEBI" id="CHEBI:15377"/>
        <dbReference type="ChEBI" id="CHEBI:15378"/>
        <dbReference type="ChEBI" id="CHEBI:17389"/>
        <dbReference type="ChEBI" id="CHEBI:17815"/>
        <dbReference type="ChEBI" id="CHEBI:28868"/>
        <dbReference type="EC" id="3.1.1.116"/>
    </reaction>
    <physiologicalReaction direction="left-to-right" evidence="13">
        <dbReference type="Rhea" id="RHEA:33276"/>
    </physiologicalReaction>
</comment>
<evidence type="ECO:0000256" key="3">
    <source>
        <dbReference type="ARBA" id="ARBA00022475"/>
    </source>
</evidence>
<keyword evidence="9" id="KW-0442">Lipid degradation</keyword>
<keyword evidence="11" id="KW-0443">Lipid metabolism</keyword>
<keyword evidence="16" id="KW-0732">Signal</keyword>
<keyword evidence="7" id="KW-0378">Hydrolase</keyword>
<keyword evidence="6" id="KW-0479">Metal-binding</keyword>
<evidence type="ECO:0000256" key="5">
    <source>
        <dbReference type="ARBA" id="ARBA00022692"/>
    </source>
</evidence>
<dbReference type="OrthoDB" id="40415at2759"/>
<organism evidence="18 19">
    <name type="scientific">Ectocarpus siliculosus</name>
    <name type="common">Brown alga</name>
    <name type="synonym">Conferva siliculosa</name>
    <dbReference type="NCBI Taxonomy" id="2880"/>
    <lineage>
        <taxon>Eukaryota</taxon>
        <taxon>Sar</taxon>
        <taxon>Stramenopiles</taxon>
        <taxon>Ochrophyta</taxon>
        <taxon>PX clade</taxon>
        <taxon>Phaeophyceae</taxon>
        <taxon>Ectocarpales</taxon>
        <taxon>Ectocarpaceae</taxon>
        <taxon>Ectocarpus</taxon>
    </lineage>
</organism>
<evidence type="ECO:0000256" key="12">
    <source>
        <dbReference type="ARBA" id="ARBA00023136"/>
    </source>
</evidence>
<keyword evidence="19" id="KW-1185">Reference proteome</keyword>
<dbReference type="EMBL" id="FN648807">
    <property type="protein sequence ID" value="CBN77471.1"/>
    <property type="molecule type" value="Genomic_DNA"/>
</dbReference>
<evidence type="ECO:0000313" key="19">
    <source>
        <dbReference type="Proteomes" id="UP000002630"/>
    </source>
</evidence>
<feature type="chain" id="PRO_5003117391" description="sn-1-specific diacylglycerol lipase" evidence="16">
    <location>
        <begin position="28"/>
        <end position="699"/>
    </location>
</feature>
<dbReference type="GO" id="GO:0005886">
    <property type="term" value="C:plasma membrane"/>
    <property type="evidence" value="ECO:0007669"/>
    <property type="project" value="UniProtKB-SubCell"/>
</dbReference>
<dbReference type="Gene3D" id="3.40.50.1820">
    <property type="entry name" value="alpha/beta hydrolase"/>
    <property type="match status" value="1"/>
</dbReference>
<dbReference type="InterPro" id="IPR029058">
    <property type="entry name" value="AB_hydrolase_fold"/>
</dbReference>
<evidence type="ECO:0000313" key="18">
    <source>
        <dbReference type="EMBL" id="CBN77471.1"/>
    </source>
</evidence>
<dbReference type="AlphaFoldDB" id="D8LQ91"/>
<dbReference type="GO" id="GO:0019369">
    <property type="term" value="P:arachidonate metabolic process"/>
    <property type="evidence" value="ECO:0007669"/>
    <property type="project" value="TreeGrafter"/>
</dbReference>
<dbReference type="SUPFAM" id="SSF53474">
    <property type="entry name" value="alpha/beta-Hydrolases"/>
    <property type="match status" value="1"/>
</dbReference>
<evidence type="ECO:0000256" key="9">
    <source>
        <dbReference type="ARBA" id="ARBA00022963"/>
    </source>
</evidence>
<evidence type="ECO:0000256" key="13">
    <source>
        <dbReference type="ARBA" id="ARBA00024531"/>
    </source>
</evidence>
<comment type="subcellular location">
    <subcellularLocation>
        <location evidence="2">Cell membrane</location>
        <topology evidence="2">Multi-pass membrane protein</topology>
    </subcellularLocation>
</comment>
<dbReference type="PANTHER" id="PTHR45792">
    <property type="entry name" value="DIACYLGLYCEROL LIPASE HOMOLOG-RELATED"/>
    <property type="match status" value="1"/>
</dbReference>
<reference evidence="18 19" key="1">
    <citation type="journal article" date="2010" name="Nature">
        <title>The Ectocarpus genome and the independent evolution of multicellularity in brown algae.</title>
        <authorList>
            <person name="Cock J.M."/>
            <person name="Sterck L."/>
            <person name="Rouze P."/>
            <person name="Scornet D."/>
            <person name="Allen A.E."/>
            <person name="Amoutzias G."/>
            <person name="Anthouard V."/>
            <person name="Artiguenave F."/>
            <person name="Aury J.M."/>
            <person name="Badger J.H."/>
            <person name="Beszteri B."/>
            <person name="Billiau K."/>
            <person name="Bonnet E."/>
            <person name="Bothwell J.H."/>
            <person name="Bowler C."/>
            <person name="Boyen C."/>
            <person name="Brownlee C."/>
            <person name="Carrano C.J."/>
            <person name="Charrier B."/>
            <person name="Cho G.Y."/>
            <person name="Coelho S.M."/>
            <person name="Collen J."/>
            <person name="Corre E."/>
            <person name="Da Silva C."/>
            <person name="Delage L."/>
            <person name="Delaroque N."/>
            <person name="Dittami S.M."/>
            <person name="Doulbeau S."/>
            <person name="Elias M."/>
            <person name="Farnham G."/>
            <person name="Gachon C.M."/>
            <person name="Gschloessl B."/>
            <person name="Heesch S."/>
            <person name="Jabbari K."/>
            <person name="Jubin C."/>
            <person name="Kawai H."/>
            <person name="Kimura K."/>
            <person name="Kloareg B."/>
            <person name="Kupper F.C."/>
            <person name="Lang D."/>
            <person name="Le Bail A."/>
            <person name="Leblanc C."/>
            <person name="Lerouge P."/>
            <person name="Lohr M."/>
            <person name="Lopez P.J."/>
            <person name="Martens C."/>
            <person name="Maumus F."/>
            <person name="Michel G."/>
            <person name="Miranda-Saavedra D."/>
            <person name="Morales J."/>
            <person name="Moreau H."/>
            <person name="Motomura T."/>
            <person name="Nagasato C."/>
            <person name="Napoli C.A."/>
            <person name="Nelson D.R."/>
            <person name="Nyvall-Collen P."/>
            <person name="Peters A.F."/>
            <person name="Pommier C."/>
            <person name="Potin P."/>
            <person name="Poulain J."/>
            <person name="Quesneville H."/>
            <person name="Read B."/>
            <person name="Rensing S.A."/>
            <person name="Ritter A."/>
            <person name="Rousvoal S."/>
            <person name="Samanta M."/>
            <person name="Samson G."/>
            <person name="Schroeder D.C."/>
            <person name="Segurens B."/>
            <person name="Strittmatter M."/>
            <person name="Tonon T."/>
            <person name="Tregear J.W."/>
            <person name="Valentin K."/>
            <person name="von Dassow P."/>
            <person name="Yamagishi T."/>
            <person name="Van de Peer Y."/>
            <person name="Wincker P."/>
        </authorList>
    </citation>
    <scope>NUCLEOTIDE SEQUENCE [LARGE SCALE GENOMIC DNA]</scope>
    <source>
        <strain evidence="19">Ec32 / CCAP1310/4</strain>
    </source>
</reference>
<dbReference type="EMBL" id="FN649752">
    <property type="protein sequence ID" value="CBN77471.1"/>
    <property type="molecule type" value="Genomic_DNA"/>
</dbReference>
<name>D8LQ91_ECTSI</name>
<protein>
    <recommendedName>
        <fullName evidence="14">sn-1-specific diacylglycerol lipase</fullName>
        <ecNumber evidence="14">3.1.1.116</ecNumber>
    </recommendedName>
</protein>
<evidence type="ECO:0000256" key="2">
    <source>
        <dbReference type="ARBA" id="ARBA00004651"/>
    </source>
</evidence>
<evidence type="ECO:0000256" key="8">
    <source>
        <dbReference type="ARBA" id="ARBA00022837"/>
    </source>
</evidence>
<keyword evidence="4" id="KW-0597">Phosphoprotein</keyword>
<sequence>MSNRLRSLRVLVPVGALSAAYLAPARAQQQPKPDETTLSTRLAAQLEEWLVPSDGAESMGLMIKDLRDAGSEDIQISAEEGKRLPLNFLMVKAMHDRQLLARRSRTAKTSARNRPRVDLSPRDRRTLRKSAHYARFAAASYDGVVDTVKEILAEGDTLPPPDLFAKSNDDLRKWCISKRTGVDPSDVKELATSDSLETRTHFVAVDHASRSVVISIRGTYSFTDTMVDLLCNTVDFAGGKAHQGISQSAVRVWTAVRGEVEKQLREHSDYKLVLTGHSLGAGTAILLKILLERNAMEALKGGFRLAKDKTAAKTARLDVGRPVRVECYAFAPPPVFSVPGATWMRDVYSFVNGLMQHPLSRAIARRWFWRRHDRADCVPTMSLGSLYSLCRTIQHVDKLPLDVYKRAEFVLDSRVRVQQSEQGLGAAGNEDDRRKIASDILGLRAHPSLAFLAGDAYDIADDEYDDDDDEEEAGSKLPEEVIGGEQGEDQGTEEKEDSTSIGSYLSAIRAQVVRSTISKFGQEWARFTQDVGEATESLLAAVNTAGSSAESLYKDVSRVTDGVRSMSSDEVALTLLLLKQLATGGGPSPDEMLPMVERCEREGVRPKGGKRRSSDTMTVGDLINPGVVFLLEGWDAGSESSAGKDGLVTVRKTSSEELGGIRLNSSMMADHAMGAYEPAILGAALKYRKRKRQADRKGH</sequence>
<dbReference type="PANTHER" id="PTHR45792:SF8">
    <property type="entry name" value="DIACYLGLYCEROL LIPASE-ALPHA"/>
    <property type="match status" value="1"/>
</dbReference>
<dbReference type="GO" id="GO:0046340">
    <property type="term" value="P:diacylglycerol catabolic process"/>
    <property type="evidence" value="ECO:0007669"/>
    <property type="project" value="TreeGrafter"/>
</dbReference>